<gene>
    <name evidence="2" type="ORF">DBV15_10781</name>
</gene>
<name>A0A4V3SAX0_9HYME</name>
<proteinExistence type="predicted"/>
<organism evidence="2 3">
    <name type="scientific">Temnothorax longispinosus</name>
    <dbReference type="NCBI Taxonomy" id="300112"/>
    <lineage>
        <taxon>Eukaryota</taxon>
        <taxon>Metazoa</taxon>
        <taxon>Ecdysozoa</taxon>
        <taxon>Arthropoda</taxon>
        <taxon>Hexapoda</taxon>
        <taxon>Insecta</taxon>
        <taxon>Pterygota</taxon>
        <taxon>Neoptera</taxon>
        <taxon>Endopterygota</taxon>
        <taxon>Hymenoptera</taxon>
        <taxon>Apocrita</taxon>
        <taxon>Aculeata</taxon>
        <taxon>Formicoidea</taxon>
        <taxon>Formicidae</taxon>
        <taxon>Myrmicinae</taxon>
        <taxon>Temnothorax</taxon>
    </lineage>
</organism>
<dbReference type="AlphaFoldDB" id="A0A4V3SAX0"/>
<sequence>MYASLEKPASVPRQSDRRERLQLKRRETEIRDVWNTRKAQDPSCEMHGAWCPTQPKISPRIFTRMQRLIAVMAEINERKEKEKEREMAMRLYANNEAADTFPVFTVQGTDAGSVYDDTRSWLSNERIRSSSVNDKSAPRNRKPVIEPVHRDDPASPIYYAKHSGLGRRSIAGKHLSEFDHAKIESDARPRRAARRSRRVVHDESKFLYLYIPRITFPNIKIDIQNAANVVTQELNFEEGCRNENREIRLNDRDRMKIHSANIPDSFVSHEQKTRIAAGLATSLNNINVGFKSLKGPIIVPLGSIQTRCKFASP</sequence>
<evidence type="ECO:0000256" key="1">
    <source>
        <dbReference type="SAM" id="MobiDB-lite"/>
    </source>
</evidence>
<evidence type="ECO:0000313" key="3">
    <source>
        <dbReference type="Proteomes" id="UP000310200"/>
    </source>
</evidence>
<evidence type="ECO:0000313" key="2">
    <source>
        <dbReference type="EMBL" id="TGZ50654.1"/>
    </source>
</evidence>
<feature type="non-terminal residue" evidence="2">
    <location>
        <position position="313"/>
    </location>
</feature>
<dbReference type="Proteomes" id="UP000310200">
    <property type="component" value="Unassembled WGS sequence"/>
</dbReference>
<reference evidence="2 3" key="1">
    <citation type="journal article" date="2019" name="Philos. Trans. R. Soc. Lond., B, Biol. Sci.">
        <title>Ant behaviour and brain gene expression of defending hosts depend on the ecological success of the intruding social parasite.</title>
        <authorList>
            <person name="Kaur R."/>
            <person name="Stoldt M."/>
            <person name="Jongepier E."/>
            <person name="Feldmeyer B."/>
            <person name="Menzel F."/>
            <person name="Bornberg-Bauer E."/>
            <person name="Foitzik S."/>
        </authorList>
    </citation>
    <scope>NUCLEOTIDE SEQUENCE [LARGE SCALE GENOMIC DNA]</scope>
    <source>
        <tissue evidence="2">Whole body</tissue>
    </source>
</reference>
<protein>
    <submittedName>
        <fullName evidence="2">Uncharacterized protein</fullName>
    </submittedName>
</protein>
<dbReference type="EMBL" id="QBLH01001909">
    <property type="protein sequence ID" value="TGZ50654.1"/>
    <property type="molecule type" value="Genomic_DNA"/>
</dbReference>
<comment type="caution">
    <text evidence="2">The sequence shown here is derived from an EMBL/GenBank/DDBJ whole genome shotgun (WGS) entry which is preliminary data.</text>
</comment>
<feature type="region of interest" description="Disordered" evidence="1">
    <location>
        <begin position="1"/>
        <end position="21"/>
    </location>
</feature>
<feature type="region of interest" description="Disordered" evidence="1">
    <location>
        <begin position="127"/>
        <end position="150"/>
    </location>
</feature>
<accession>A0A4V3SAX0</accession>
<keyword evidence="3" id="KW-1185">Reference proteome</keyword>